<protein>
    <submittedName>
        <fullName evidence="2">4Fe-4S dicluster domain-containing protein</fullName>
    </submittedName>
</protein>
<feature type="domain" description="4Fe-4S ferredoxin-type" evidence="1">
    <location>
        <begin position="53"/>
        <end position="82"/>
    </location>
</feature>
<accession>A0A7C5Q9L3</accession>
<dbReference type="Pfam" id="PF04422">
    <property type="entry name" value="FrhB_FdhB_N"/>
    <property type="match status" value="1"/>
</dbReference>
<dbReference type="EMBL" id="DRWN01000025">
    <property type="protein sequence ID" value="HHK68170.1"/>
    <property type="molecule type" value="Genomic_DNA"/>
</dbReference>
<sequence>MRSSQEILKKLERIERQYLLQFSGSKNQTAISYYSGWHHALEWVSKRGDQVIVDEVVGTGRCSGCAACVAICPTNVFDYVEDRPVNTRLNHCIDCDLCVESCPELHLSDMDVEIKSLDSYAVFEDDFGKYGTVLLTRSTREDILKKSQDGGTVSSLLVHCLEKGIIDAAVVSTASQEKPLYPVAKLVFSSEEVLECAGSRYTYAPNLLALREAYERGVERIAVVGVPCQIDGLRYLQHSTPDFEVAKWYEKHVIFSIGLFCSEVFTYQGLIKYLEEVNVNPENVDKINIKGRIIITMKNGEEVVKPLKPLHKHARPACRFCKDYSAELADISCGGLSTRGWTITVVRTRSGLSILESAVNAGIIETKPIEQNSEAMNLLRKLCRQKRERPSPPLKTFFNL</sequence>
<dbReference type="InterPro" id="IPR007516">
    <property type="entry name" value="Co_F420_Hydgase/DH_bsu_N"/>
</dbReference>
<gene>
    <name evidence="2" type="ORF">ENM11_03315</name>
</gene>
<dbReference type="PROSITE" id="PS00198">
    <property type="entry name" value="4FE4S_FER_1"/>
    <property type="match status" value="2"/>
</dbReference>
<dbReference type="Gene3D" id="3.30.70.20">
    <property type="match status" value="1"/>
</dbReference>
<proteinExistence type="predicted"/>
<evidence type="ECO:0000259" key="1">
    <source>
        <dbReference type="PROSITE" id="PS51379"/>
    </source>
</evidence>
<reference evidence="2" key="1">
    <citation type="journal article" date="2020" name="mSystems">
        <title>Genome- and Community-Level Interaction Insights into Carbon Utilization and Element Cycling Functions of Hydrothermarchaeota in Hydrothermal Sediment.</title>
        <authorList>
            <person name="Zhou Z."/>
            <person name="Liu Y."/>
            <person name="Xu W."/>
            <person name="Pan J."/>
            <person name="Luo Z.H."/>
            <person name="Li M."/>
        </authorList>
    </citation>
    <scope>NUCLEOTIDE SEQUENCE [LARGE SCALE GENOMIC DNA]</scope>
    <source>
        <strain evidence="2">SpSt-1056</strain>
    </source>
</reference>
<dbReference type="AlphaFoldDB" id="A0A7C5Q9L3"/>
<organism evidence="2">
    <name type="scientific">Caldiarchaeum subterraneum</name>
    <dbReference type="NCBI Taxonomy" id="311458"/>
    <lineage>
        <taxon>Archaea</taxon>
        <taxon>Nitrososphaerota</taxon>
        <taxon>Candidatus Caldarchaeales</taxon>
        <taxon>Candidatus Caldarchaeaceae</taxon>
        <taxon>Candidatus Caldarchaeum</taxon>
    </lineage>
</organism>
<dbReference type="InterPro" id="IPR007525">
    <property type="entry name" value="FrhB_FdhB_C"/>
</dbReference>
<dbReference type="InterPro" id="IPR045220">
    <property type="entry name" value="FRHB/FDHB/HCAR-like"/>
</dbReference>
<name>A0A7C5Q9L3_CALS0</name>
<dbReference type="GO" id="GO:0052592">
    <property type="term" value="F:oxidoreductase activity, acting on CH or CH2 groups, with an iron-sulfur protein as acceptor"/>
    <property type="evidence" value="ECO:0007669"/>
    <property type="project" value="TreeGrafter"/>
</dbReference>
<evidence type="ECO:0000313" key="2">
    <source>
        <dbReference type="EMBL" id="HHK68170.1"/>
    </source>
</evidence>
<dbReference type="SUPFAM" id="SSF54862">
    <property type="entry name" value="4Fe-4S ferredoxins"/>
    <property type="match status" value="1"/>
</dbReference>
<comment type="caution">
    <text evidence="2">The sequence shown here is derived from an EMBL/GenBank/DDBJ whole genome shotgun (WGS) entry which is preliminary data.</text>
</comment>
<dbReference type="InterPro" id="IPR017896">
    <property type="entry name" value="4Fe4S_Fe-S-bd"/>
</dbReference>
<dbReference type="Pfam" id="PF13187">
    <property type="entry name" value="Fer4_9"/>
    <property type="match status" value="1"/>
</dbReference>
<feature type="domain" description="4Fe-4S ferredoxin-type" evidence="1">
    <location>
        <begin position="83"/>
        <end position="113"/>
    </location>
</feature>
<dbReference type="Pfam" id="PF04432">
    <property type="entry name" value="FrhB_FdhB_C"/>
    <property type="match status" value="1"/>
</dbReference>
<dbReference type="InterPro" id="IPR017900">
    <property type="entry name" value="4Fe4S_Fe_S_CS"/>
</dbReference>
<dbReference type="PROSITE" id="PS51379">
    <property type="entry name" value="4FE4S_FER_2"/>
    <property type="match status" value="2"/>
</dbReference>
<dbReference type="PANTHER" id="PTHR31332">
    <property type="entry name" value="7-HYDROXYMETHYL CHLOROPHYLL A REDUCTASE, CHLOROPLASTIC"/>
    <property type="match status" value="1"/>
</dbReference>
<dbReference type="PANTHER" id="PTHR31332:SF0">
    <property type="entry name" value="7-HYDROXYMETHYL CHLOROPHYLL A REDUCTASE, CHLOROPLASTIC"/>
    <property type="match status" value="1"/>
</dbReference>